<keyword evidence="1" id="KW-0175">Coiled coil</keyword>
<comment type="caution">
    <text evidence="2">The sequence shown here is derived from an EMBL/GenBank/DDBJ whole genome shotgun (WGS) entry which is preliminary data.</text>
</comment>
<keyword evidence="3" id="KW-1185">Reference proteome</keyword>
<proteinExistence type="predicted"/>
<evidence type="ECO:0000256" key="1">
    <source>
        <dbReference type="SAM" id="Coils"/>
    </source>
</evidence>
<evidence type="ECO:0000313" key="3">
    <source>
        <dbReference type="Proteomes" id="UP001500320"/>
    </source>
</evidence>
<accession>A0ABP6MPH3</accession>
<dbReference type="Proteomes" id="UP001500320">
    <property type="component" value="Unassembled WGS sequence"/>
</dbReference>
<sequence length="86" mass="9536">MLNCAGRNSRRRGIARDSAKQLDEDAAAIDRFIREAGIAGVDELRARRMELVRQLAAAEDELRATRDEVAALTSAEQERRAELLGV</sequence>
<dbReference type="EMBL" id="BAAAUT010000006">
    <property type="protein sequence ID" value="GAA3121501.1"/>
    <property type="molecule type" value="Genomic_DNA"/>
</dbReference>
<protein>
    <submittedName>
        <fullName evidence="2">Uncharacterized protein</fullName>
    </submittedName>
</protein>
<feature type="coiled-coil region" evidence="1">
    <location>
        <begin position="41"/>
        <end position="75"/>
    </location>
</feature>
<reference evidence="3" key="1">
    <citation type="journal article" date="2019" name="Int. J. Syst. Evol. Microbiol.">
        <title>The Global Catalogue of Microorganisms (GCM) 10K type strain sequencing project: providing services to taxonomists for standard genome sequencing and annotation.</title>
        <authorList>
            <consortium name="The Broad Institute Genomics Platform"/>
            <consortium name="The Broad Institute Genome Sequencing Center for Infectious Disease"/>
            <person name="Wu L."/>
            <person name="Ma J."/>
        </authorList>
    </citation>
    <scope>NUCLEOTIDE SEQUENCE [LARGE SCALE GENOMIC DNA]</scope>
    <source>
        <strain evidence="3">JCM 9373</strain>
    </source>
</reference>
<evidence type="ECO:0000313" key="2">
    <source>
        <dbReference type="EMBL" id="GAA3121501.1"/>
    </source>
</evidence>
<organism evidence="2 3">
    <name type="scientific">Planomonospora alba</name>
    <dbReference type="NCBI Taxonomy" id="161354"/>
    <lineage>
        <taxon>Bacteria</taxon>
        <taxon>Bacillati</taxon>
        <taxon>Actinomycetota</taxon>
        <taxon>Actinomycetes</taxon>
        <taxon>Streptosporangiales</taxon>
        <taxon>Streptosporangiaceae</taxon>
        <taxon>Planomonospora</taxon>
    </lineage>
</organism>
<gene>
    <name evidence="2" type="ORF">GCM10010466_10520</name>
</gene>
<name>A0ABP6MPH3_9ACTN</name>